<dbReference type="Gene3D" id="2.120.10.30">
    <property type="entry name" value="TolB, C-terminal domain"/>
    <property type="match status" value="1"/>
</dbReference>
<sequence>MTDRVTAPYGAWPSPIAASDVSRGERLLGYPSVIGAQTWWEESRPEEGGRTTVMHRGADGSVAELLPAPWDAHTRVHEYGGRSHLPVPRRDDKAITRYGIVFANLTDQRLYLLEPGASAPRPISPEPPAPGALRYADFALSPDGKRLLCVRESHPHPAADGTPARPRRAIVSLPLSGRAAEDPGAVTELVSGADFYAWPTPSPDGRHLVWVSWNHPRMPWDGTELRVGTLADGGVTNVYTLKGGINESVLAPVWRDDSTVCFVSDWPGWWNLYEIGLTGPAIALYPAEEEFAHGFPGLGQRPYARLADGRLVALSGNADLTPGVYDPATADLTPLETGGAGLTSWLSLESDGHTVVGLAGGPRTPLSLVRLDADTGRTEVLRRAAEHLPEPGYLPEPRAITVSGRYGATVHATVYPPTHPGMRGEGPAPYVVWAHGGPVGKALGLLDLAKAFYTSRGIGVLDVNYGGSVGFGRTYRERLHGQWGVVDVEDVTAAARALVDQGEADPARLAVRGASAGGLTTLLALTGDTFACGTSAWGVTDLLRLAGETHDFESRYLDGLIGPLPGYAATYRERSPIDRAGEIARPVLLLQGSADPVVPANQAHTLAAGLSERGVRHALIEFQGEGHGLRAADNRRRALEAELAFYGEVFGFTPKGVPPIALGTEYAPVRVGAAPQRSDGAGTGHDHGAGFGSGAGAGGETEAEGETDLDLVAEPLPPLDGPDPRAGAQEGMAAGRDHGEG</sequence>
<evidence type="ECO:0000259" key="2">
    <source>
        <dbReference type="Pfam" id="PF00326"/>
    </source>
</evidence>
<dbReference type="RefSeq" id="WP_270071260.1">
    <property type="nucleotide sequence ID" value="NZ_JAJAQC010000008.1"/>
</dbReference>
<dbReference type="InterPro" id="IPR029058">
    <property type="entry name" value="AB_hydrolase_fold"/>
</dbReference>
<feature type="compositionally biased region" description="Acidic residues" evidence="1">
    <location>
        <begin position="701"/>
        <end position="711"/>
    </location>
</feature>
<comment type="caution">
    <text evidence="3">The sequence shown here is derived from an EMBL/GenBank/DDBJ whole genome shotgun (WGS) entry which is preliminary data.</text>
</comment>
<keyword evidence="4" id="KW-1185">Reference proteome</keyword>
<dbReference type="Gene3D" id="3.40.50.1820">
    <property type="entry name" value="alpha/beta hydrolase"/>
    <property type="match status" value="1"/>
</dbReference>
<gene>
    <name evidence="3" type="ORF">LG943_06465</name>
</gene>
<dbReference type="InterPro" id="IPR011042">
    <property type="entry name" value="6-blade_b-propeller_TolB-like"/>
</dbReference>
<dbReference type="AlphaFoldDB" id="A0A9X3SEN9"/>
<dbReference type="GO" id="GO:0008236">
    <property type="term" value="F:serine-type peptidase activity"/>
    <property type="evidence" value="ECO:0007669"/>
    <property type="project" value="InterPro"/>
</dbReference>
<feature type="region of interest" description="Disordered" evidence="1">
    <location>
        <begin position="674"/>
        <end position="741"/>
    </location>
</feature>
<evidence type="ECO:0000256" key="1">
    <source>
        <dbReference type="SAM" id="MobiDB-lite"/>
    </source>
</evidence>
<dbReference type="Proteomes" id="UP001140076">
    <property type="component" value="Unassembled WGS sequence"/>
</dbReference>
<reference evidence="3" key="1">
    <citation type="submission" date="2021-10" db="EMBL/GenBank/DDBJ databases">
        <title>Streptomonospora sp. nov., isolated from mangrove soil.</title>
        <authorList>
            <person name="Chen X."/>
            <person name="Ge X."/>
            <person name="Liu W."/>
        </authorList>
    </citation>
    <scope>NUCLEOTIDE SEQUENCE</scope>
    <source>
        <strain evidence="3">S1-112</strain>
    </source>
</reference>
<dbReference type="SUPFAM" id="SSF82171">
    <property type="entry name" value="DPP6 N-terminal domain-like"/>
    <property type="match status" value="1"/>
</dbReference>
<organism evidence="3 4">
    <name type="scientific">Streptomonospora mangrovi</name>
    <dbReference type="NCBI Taxonomy" id="2883123"/>
    <lineage>
        <taxon>Bacteria</taxon>
        <taxon>Bacillati</taxon>
        <taxon>Actinomycetota</taxon>
        <taxon>Actinomycetes</taxon>
        <taxon>Streptosporangiales</taxon>
        <taxon>Nocardiopsidaceae</taxon>
        <taxon>Streptomonospora</taxon>
    </lineage>
</organism>
<dbReference type="SUPFAM" id="SSF53474">
    <property type="entry name" value="alpha/beta-Hydrolases"/>
    <property type="match status" value="1"/>
</dbReference>
<accession>A0A9X3SEN9</accession>
<dbReference type="PANTHER" id="PTHR43056">
    <property type="entry name" value="PEPTIDASE S9 PROLYL OLIGOPEPTIDASE"/>
    <property type="match status" value="1"/>
</dbReference>
<dbReference type="InterPro" id="IPR050585">
    <property type="entry name" value="Xaa-Pro_dipeptidyl-ppase/CocE"/>
</dbReference>
<protein>
    <submittedName>
        <fullName evidence="3">Prolyl oligopeptidase family serine peptidase</fullName>
    </submittedName>
</protein>
<proteinExistence type="predicted"/>
<dbReference type="InterPro" id="IPR001375">
    <property type="entry name" value="Peptidase_S9_cat"/>
</dbReference>
<evidence type="ECO:0000313" key="4">
    <source>
        <dbReference type="Proteomes" id="UP001140076"/>
    </source>
</evidence>
<dbReference type="Pfam" id="PF07676">
    <property type="entry name" value="PD40"/>
    <property type="match status" value="1"/>
</dbReference>
<dbReference type="InterPro" id="IPR011659">
    <property type="entry name" value="WD40"/>
</dbReference>
<feature type="compositionally biased region" description="Gly residues" evidence="1">
    <location>
        <begin position="689"/>
        <end position="699"/>
    </location>
</feature>
<evidence type="ECO:0000313" key="3">
    <source>
        <dbReference type="EMBL" id="MDA0563970.1"/>
    </source>
</evidence>
<feature type="domain" description="Peptidase S9 prolyl oligopeptidase catalytic" evidence="2">
    <location>
        <begin position="451"/>
        <end position="651"/>
    </location>
</feature>
<dbReference type="GO" id="GO:0006508">
    <property type="term" value="P:proteolysis"/>
    <property type="evidence" value="ECO:0007669"/>
    <property type="project" value="InterPro"/>
</dbReference>
<dbReference type="Pfam" id="PF00326">
    <property type="entry name" value="Peptidase_S9"/>
    <property type="match status" value="1"/>
</dbReference>
<name>A0A9X3SEN9_9ACTN</name>
<dbReference type="EMBL" id="JAJAQC010000008">
    <property type="protein sequence ID" value="MDA0563970.1"/>
    <property type="molecule type" value="Genomic_DNA"/>
</dbReference>
<dbReference type="PANTHER" id="PTHR43056:SF5">
    <property type="entry name" value="PEPTIDASE S9 PROLYL OLIGOPEPTIDASE CATALYTIC DOMAIN-CONTAINING PROTEIN"/>
    <property type="match status" value="1"/>
</dbReference>